<evidence type="ECO:0000313" key="4">
    <source>
        <dbReference type="Proteomes" id="UP000053070"/>
    </source>
</evidence>
<evidence type="ECO:0000259" key="2">
    <source>
        <dbReference type="Pfam" id="PF13462"/>
    </source>
</evidence>
<evidence type="ECO:0000313" key="3">
    <source>
        <dbReference type="EMBL" id="KLE32326.1"/>
    </source>
</evidence>
<dbReference type="PATRIC" id="fig|502682.8.peg.2465"/>
<organism evidence="3 4">
    <name type="scientific">Aurantiacibacter gangjinensis</name>
    <dbReference type="NCBI Taxonomy" id="502682"/>
    <lineage>
        <taxon>Bacteria</taxon>
        <taxon>Pseudomonadati</taxon>
        <taxon>Pseudomonadota</taxon>
        <taxon>Alphaproteobacteria</taxon>
        <taxon>Sphingomonadales</taxon>
        <taxon>Erythrobacteraceae</taxon>
        <taxon>Aurantiacibacter</taxon>
    </lineage>
</organism>
<feature type="domain" description="Thioredoxin-like fold" evidence="2">
    <location>
        <begin position="65"/>
        <end position="246"/>
    </location>
</feature>
<dbReference type="Proteomes" id="UP000053070">
    <property type="component" value="Unassembled WGS sequence"/>
</dbReference>
<keyword evidence="1" id="KW-0732">Signal</keyword>
<name>A0A0G9MNM5_9SPHN</name>
<feature type="signal peptide" evidence="1">
    <location>
        <begin position="1"/>
        <end position="33"/>
    </location>
</feature>
<keyword evidence="4" id="KW-1185">Reference proteome</keyword>
<dbReference type="SUPFAM" id="SSF52833">
    <property type="entry name" value="Thioredoxin-like"/>
    <property type="match status" value="1"/>
</dbReference>
<proteinExistence type="predicted"/>
<dbReference type="InterPro" id="IPR012336">
    <property type="entry name" value="Thioredoxin-like_fold"/>
</dbReference>
<protein>
    <submittedName>
        <fullName evidence="3">Protein-disulfide isomerase</fullName>
    </submittedName>
</protein>
<dbReference type="InterPro" id="IPR036249">
    <property type="entry name" value="Thioredoxin-like_sf"/>
</dbReference>
<evidence type="ECO:0000256" key="1">
    <source>
        <dbReference type="SAM" id="SignalP"/>
    </source>
</evidence>
<dbReference type="STRING" id="502682.BMF35_a1413"/>
<comment type="caution">
    <text evidence="3">The sequence shown here is derived from an EMBL/GenBank/DDBJ whole genome shotgun (WGS) entry which is preliminary data.</text>
</comment>
<dbReference type="EMBL" id="LBHC01000002">
    <property type="protein sequence ID" value="KLE32326.1"/>
    <property type="molecule type" value="Genomic_DNA"/>
</dbReference>
<dbReference type="AlphaFoldDB" id="A0A0G9MNM5"/>
<reference evidence="3 4" key="1">
    <citation type="submission" date="2015-04" db="EMBL/GenBank/DDBJ databases">
        <title>The draft genome sequence of Erythrobacr gangjinensis K7-2.</title>
        <authorList>
            <person name="Zhuang L."/>
            <person name="Liu Y."/>
            <person name="Shao Z."/>
        </authorList>
    </citation>
    <scope>NUCLEOTIDE SEQUENCE [LARGE SCALE GENOMIC DNA]</scope>
    <source>
        <strain evidence="3 4">K7-2</strain>
    </source>
</reference>
<dbReference type="Gene3D" id="1.10.40.110">
    <property type="match status" value="1"/>
</dbReference>
<keyword evidence="3" id="KW-0413">Isomerase</keyword>
<dbReference type="Gene3D" id="3.40.30.10">
    <property type="entry name" value="Glutaredoxin"/>
    <property type="match status" value="1"/>
</dbReference>
<sequence length="256" mass="27502">MTGRLRMTISRQFAFATLAAPLALGLAACSGEAETELEERGPIDAIEAPEGTNWLETVEVTDYDGYLLGNPDAPVKVVEYASLTCPACAQFSANGASQLKEQYVSTGVVSFELRNQVQNAFDLTLAALVRCSAPESFHPLADQVWSNLPQFSSQFGAAQQAIVANNVPEDQIYVAAAQETGMLDFFSARGISRDQARACLSDVESVRAIGDRSDEQSEELQVTGTPTFFVNGARVDGIRWADLEPVLQTAGARPAM</sequence>
<gene>
    <name evidence="3" type="ORF">AAW01_12090</name>
</gene>
<accession>A0A0G9MNM5</accession>
<dbReference type="GO" id="GO:0016853">
    <property type="term" value="F:isomerase activity"/>
    <property type="evidence" value="ECO:0007669"/>
    <property type="project" value="UniProtKB-KW"/>
</dbReference>
<dbReference type="PROSITE" id="PS51257">
    <property type="entry name" value="PROKAR_LIPOPROTEIN"/>
    <property type="match status" value="1"/>
</dbReference>
<feature type="chain" id="PRO_5002580961" evidence="1">
    <location>
        <begin position="34"/>
        <end position="256"/>
    </location>
</feature>
<dbReference type="Pfam" id="PF13462">
    <property type="entry name" value="Thioredoxin_4"/>
    <property type="match status" value="1"/>
</dbReference>